<evidence type="ECO:0000256" key="2">
    <source>
        <dbReference type="ARBA" id="ARBA00022692"/>
    </source>
</evidence>
<keyword evidence="4" id="KW-0472">Membrane</keyword>
<proteinExistence type="predicted"/>
<reference evidence="6" key="1">
    <citation type="submission" date="2024-02" db="UniProtKB">
        <authorList>
            <consortium name="WormBaseParasite"/>
        </authorList>
    </citation>
    <scope>IDENTIFICATION</scope>
</reference>
<comment type="subcellular location">
    <subcellularLocation>
        <location evidence="1">Membrane</location>
        <topology evidence="1">Single-pass membrane protein</topology>
    </subcellularLocation>
</comment>
<accession>A0AAF3FAX8</accession>
<dbReference type="GO" id="GO:0016020">
    <property type="term" value="C:membrane"/>
    <property type="evidence" value="ECO:0007669"/>
    <property type="project" value="UniProtKB-SubCell"/>
</dbReference>
<evidence type="ECO:0000256" key="3">
    <source>
        <dbReference type="ARBA" id="ARBA00022989"/>
    </source>
</evidence>
<keyword evidence="2" id="KW-0812">Transmembrane</keyword>
<evidence type="ECO:0000313" key="6">
    <source>
        <dbReference type="WBParaSite" id="MBELARI_LOCUS4065"/>
    </source>
</evidence>
<dbReference type="AlphaFoldDB" id="A0AAF3FAX8"/>
<keyword evidence="3" id="KW-1133">Transmembrane helix</keyword>
<protein>
    <submittedName>
        <fullName evidence="6">Uncharacterized protein</fullName>
    </submittedName>
</protein>
<organism evidence="5 6">
    <name type="scientific">Mesorhabditis belari</name>
    <dbReference type="NCBI Taxonomy" id="2138241"/>
    <lineage>
        <taxon>Eukaryota</taxon>
        <taxon>Metazoa</taxon>
        <taxon>Ecdysozoa</taxon>
        <taxon>Nematoda</taxon>
        <taxon>Chromadorea</taxon>
        <taxon>Rhabditida</taxon>
        <taxon>Rhabditina</taxon>
        <taxon>Rhabditomorpha</taxon>
        <taxon>Rhabditoidea</taxon>
        <taxon>Rhabditidae</taxon>
        <taxon>Mesorhabditinae</taxon>
        <taxon>Mesorhabditis</taxon>
    </lineage>
</organism>
<dbReference type="PANTHER" id="PTHR15407">
    <property type="entry name" value="FUKUTIN-RELATED"/>
    <property type="match status" value="1"/>
</dbReference>
<evidence type="ECO:0000256" key="4">
    <source>
        <dbReference type="ARBA" id="ARBA00023136"/>
    </source>
</evidence>
<dbReference type="Proteomes" id="UP000887575">
    <property type="component" value="Unassembled WGS sequence"/>
</dbReference>
<keyword evidence="5" id="KW-1185">Reference proteome</keyword>
<dbReference type="WBParaSite" id="MBELARI_LOCUS4065">
    <property type="protein sequence ID" value="MBELARI_LOCUS4065"/>
    <property type="gene ID" value="MBELARI_LOCUS4065"/>
</dbReference>
<evidence type="ECO:0000313" key="5">
    <source>
        <dbReference type="Proteomes" id="UP000887575"/>
    </source>
</evidence>
<dbReference type="InterPro" id="IPR009644">
    <property type="entry name" value="FKTN/MNN4/W02B3.4-1"/>
</dbReference>
<sequence length="374" mass="43927">MRLELIFLATTHGPSDHLNVAIDERETKTILFSKTKTFEDLQSSSGVDILLLDSLLNDTFAVYDPKSLVVAARCDSAKALEIKNEYGFQEVYSFSEPQEKDFFEIQKGDDIYIMPKNAFIQKDRILYPNNTRIHSRLWQYGKRLSCENVTMVRNTTKVVISHSDMPLVAFVRDLILRRGSIPFIVSGTLLGWYRECSIIPHTRDMDFASFHYECPFDMLNIINTLELPWLWPYREYGRPDDNWSFTMEIRGNSTFWIDIFTMYYDEKRNVNFVSALAGLQKMKYTYTRFDTLCAVDLLNYVFYAPCDPEAYIRADYGPDWRIDVNSLKYHYDTSPKNAEKNGKFLAKEKSEVIREGLWDKYPRKNNKRKSERKV</sequence>
<name>A0AAF3FAX8_9BILA</name>
<dbReference type="PANTHER" id="PTHR15407:SF28">
    <property type="entry name" value="RIBITOL-5-PHOSPHATE TRANSFERASE FKTN"/>
    <property type="match status" value="1"/>
</dbReference>
<evidence type="ECO:0000256" key="1">
    <source>
        <dbReference type="ARBA" id="ARBA00004167"/>
    </source>
</evidence>